<dbReference type="InterPro" id="IPR050796">
    <property type="entry name" value="SCF_F-box_component"/>
</dbReference>
<dbReference type="AlphaFoldDB" id="A0A6D2HQ59"/>
<dbReference type="InterPro" id="IPR006527">
    <property type="entry name" value="F-box-assoc_dom_typ1"/>
</dbReference>
<evidence type="ECO:0000259" key="1">
    <source>
        <dbReference type="PROSITE" id="PS50181"/>
    </source>
</evidence>
<dbReference type="EMBL" id="CACVBM020000188">
    <property type="protein sequence ID" value="CAA7015645.1"/>
    <property type="molecule type" value="Genomic_DNA"/>
</dbReference>
<accession>A0A6D2HQ59</accession>
<dbReference type="PROSITE" id="PS50181">
    <property type="entry name" value="FBOX"/>
    <property type="match status" value="1"/>
</dbReference>
<reference evidence="2" key="1">
    <citation type="submission" date="2020-01" db="EMBL/GenBank/DDBJ databases">
        <authorList>
            <person name="Mishra B."/>
        </authorList>
    </citation>
    <scope>NUCLEOTIDE SEQUENCE [LARGE SCALE GENOMIC DNA]</scope>
</reference>
<dbReference type="InterPro" id="IPR017451">
    <property type="entry name" value="F-box-assoc_interact_dom"/>
</dbReference>
<dbReference type="NCBIfam" id="TIGR01640">
    <property type="entry name" value="F_box_assoc_1"/>
    <property type="match status" value="1"/>
</dbReference>
<name>A0A6D2HQ59_9BRAS</name>
<dbReference type="SMART" id="SM00256">
    <property type="entry name" value="FBOX"/>
    <property type="match status" value="1"/>
</dbReference>
<evidence type="ECO:0000313" key="2">
    <source>
        <dbReference type="EMBL" id="CAA7015645.1"/>
    </source>
</evidence>
<feature type="domain" description="F-box" evidence="1">
    <location>
        <begin position="1"/>
        <end position="47"/>
    </location>
</feature>
<proteinExistence type="predicted"/>
<sequence>MTKISNLPGDLLEEILSRVPVQSMKQVRFTCKTWNTLSKDGSFKKKHLVQAKAKAAAAREILAVMVIDFNICLMSINLHGVHKEEDVESSIKCKGKLIKPIVVSHVYHCGGLLLCLTEGRIRQPMVLNPYSGQTRRIFARNLRPAYAIGYETRNSYYKILTFLQTLYGKRVRYEIFELDCEGSWRVLDINSECQNRIGGSVSVKGNTYWYAYPKGEMGESLICFDFTREIFRPNLPLPSHSNDHGHYTVRLSSVGEEKLAVLFQREDISRMEIWITDKIEPNDVSWRMLLVSVNTGPLSRAQFKPRDGGFFVDEEKKAAVFFYKDTSRNKACIIGEDGYLREVDLGKSTEDYCSPFGCSYVPSLA</sequence>
<dbReference type="PANTHER" id="PTHR31672:SF13">
    <property type="entry name" value="F-BOX PROTEIN CPR30-LIKE"/>
    <property type="match status" value="1"/>
</dbReference>
<organism evidence="2 3">
    <name type="scientific">Microthlaspi erraticum</name>
    <dbReference type="NCBI Taxonomy" id="1685480"/>
    <lineage>
        <taxon>Eukaryota</taxon>
        <taxon>Viridiplantae</taxon>
        <taxon>Streptophyta</taxon>
        <taxon>Embryophyta</taxon>
        <taxon>Tracheophyta</taxon>
        <taxon>Spermatophyta</taxon>
        <taxon>Magnoliopsida</taxon>
        <taxon>eudicotyledons</taxon>
        <taxon>Gunneridae</taxon>
        <taxon>Pentapetalae</taxon>
        <taxon>rosids</taxon>
        <taxon>malvids</taxon>
        <taxon>Brassicales</taxon>
        <taxon>Brassicaceae</taxon>
        <taxon>Coluteocarpeae</taxon>
        <taxon>Microthlaspi</taxon>
    </lineage>
</organism>
<gene>
    <name evidence="2" type="ORF">MERR_LOCUS2880</name>
</gene>
<dbReference type="Pfam" id="PF07734">
    <property type="entry name" value="FBA_1"/>
    <property type="match status" value="1"/>
</dbReference>
<dbReference type="SUPFAM" id="SSF81383">
    <property type="entry name" value="F-box domain"/>
    <property type="match status" value="1"/>
</dbReference>
<dbReference type="PANTHER" id="PTHR31672">
    <property type="entry name" value="BNACNNG10540D PROTEIN"/>
    <property type="match status" value="1"/>
</dbReference>
<dbReference type="CDD" id="cd22157">
    <property type="entry name" value="F-box_AtFBW1-like"/>
    <property type="match status" value="1"/>
</dbReference>
<dbReference type="Pfam" id="PF00646">
    <property type="entry name" value="F-box"/>
    <property type="match status" value="1"/>
</dbReference>
<dbReference type="OrthoDB" id="1063400at2759"/>
<evidence type="ECO:0000313" key="3">
    <source>
        <dbReference type="Proteomes" id="UP000467841"/>
    </source>
</evidence>
<keyword evidence="3" id="KW-1185">Reference proteome</keyword>
<dbReference type="InterPro" id="IPR036047">
    <property type="entry name" value="F-box-like_dom_sf"/>
</dbReference>
<dbReference type="Gene3D" id="1.20.1280.50">
    <property type="match status" value="1"/>
</dbReference>
<protein>
    <recommendedName>
        <fullName evidence="1">F-box domain-containing protein</fullName>
    </recommendedName>
</protein>
<comment type="caution">
    <text evidence="2">The sequence shown here is derived from an EMBL/GenBank/DDBJ whole genome shotgun (WGS) entry which is preliminary data.</text>
</comment>
<dbReference type="Proteomes" id="UP000467841">
    <property type="component" value="Unassembled WGS sequence"/>
</dbReference>
<dbReference type="InterPro" id="IPR001810">
    <property type="entry name" value="F-box_dom"/>
</dbReference>